<name>A0ABP1RL69_9HEXA</name>
<sequence>MKFRFQDTHPWLGFLVKLLLITWMMACAEARASQQQQNPDAGSGAVKANKGHVAYVDDLDIPPYENSVNPFLSHIEQASIMRRNPTHNHRKHLMIKLSKNKINAVAVNEYDDVSKNHPLEVDPERPHFIDEDVDATSDDTKGFGDEEKNFKNMLDVLFSSDY</sequence>
<dbReference type="Proteomes" id="UP001642540">
    <property type="component" value="Unassembled WGS sequence"/>
</dbReference>
<gene>
    <name evidence="2" type="ORF">ODALV1_LOCUS23478</name>
</gene>
<dbReference type="EMBL" id="CAXLJM020000078">
    <property type="protein sequence ID" value="CAL8129901.1"/>
    <property type="molecule type" value="Genomic_DNA"/>
</dbReference>
<evidence type="ECO:0000313" key="2">
    <source>
        <dbReference type="EMBL" id="CAL8129901.1"/>
    </source>
</evidence>
<feature type="signal peptide" evidence="1">
    <location>
        <begin position="1"/>
        <end position="30"/>
    </location>
</feature>
<organism evidence="2 3">
    <name type="scientific">Orchesella dallaii</name>
    <dbReference type="NCBI Taxonomy" id="48710"/>
    <lineage>
        <taxon>Eukaryota</taxon>
        <taxon>Metazoa</taxon>
        <taxon>Ecdysozoa</taxon>
        <taxon>Arthropoda</taxon>
        <taxon>Hexapoda</taxon>
        <taxon>Collembola</taxon>
        <taxon>Entomobryomorpha</taxon>
        <taxon>Entomobryoidea</taxon>
        <taxon>Orchesellidae</taxon>
        <taxon>Orchesellinae</taxon>
        <taxon>Orchesella</taxon>
    </lineage>
</organism>
<keyword evidence="1" id="KW-0732">Signal</keyword>
<accession>A0ABP1RL69</accession>
<comment type="caution">
    <text evidence="2">The sequence shown here is derived from an EMBL/GenBank/DDBJ whole genome shotgun (WGS) entry which is preliminary data.</text>
</comment>
<proteinExistence type="predicted"/>
<protein>
    <submittedName>
        <fullName evidence="2">Uncharacterized protein</fullName>
    </submittedName>
</protein>
<keyword evidence="3" id="KW-1185">Reference proteome</keyword>
<evidence type="ECO:0000313" key="3">
    <source>
        <dbReference type="Proteomes" id="UP001642540"/>
    </source>
</evidence>
<evidence type="ECO:0000256" key="1">
    <source>
        <dbReference type="SAM" id="SignalP"/>
    </source>
</evidence>
<feature type="chain" id="PRO_5047516169" evidence="1">
    <location>
        <begin position="31"/>
        <end position="162"/>
    </location>
</feature>
<reference evidence="2 3" key="1">
    <citation type="submission" date="2024-08" db="EMBL/GenBank/DDBJ databases">
        <authorList>
            <person name="Cucini C."/>
            <person name="Frati F."/>
        </authorList>
    </citation>
    <scope>NUCLEOTIDE SEQUENCE [LARGE SCALE GENOMIC DNA]</scope>
</reference>